<name>A0A481Z7U3_9VIRU</name>
<dbReference type="EMBL" id="MK500566">
    <property type="protein sequence ID" value="QBK91954.1"/>
    <property type="molecule type" value="Genomic_DNA"/>
</dbReference>
<gene>
    <name evidence="1" type="ORF">LCPAC304_02960</name>
</gene>
<protein>
    <submittedName>
        <fullName evidence="1">Uncharacterized protein</fullName>
    </submittedName>
</protein>
<organism evidence="1">
    <name type="scientific">Pithovirus LCPAC304</name>
    <dbReference type="NCBI Taxonomy" id="2506594"/>
    <lineage>
        <taxon>Viruses</taxon>
        <taxon>Pithoviruses</taxon>
    </lineage>
</organism>
<reference evidence="1" key="1">
    <citation type="journal article" date="2019" name="MBio">
        <title>Virus Genomes from Deep Sea Sediments Expand the Ocean Megavirome and Support Independent Origins of Viral Gigantism.</title>
        <authorList>
            <person name="Backstrom D."/>
            <person name="Yutin N."/>
            <person name="Jorgensen S.L."/>
            <person name="Dharamshi J."/>
            <person name="Homa F."/>
            <person name="Zaremba-Niedwiedzka K."/>
            <person name="Spang A."/>
            <person name="Wolf Y.I."/>
            <person name="Koonin E.V."/>
            <person name="Ettema T.J."/>
        </authorList>
    </citation>
    <scope>NUCLEOTIDE SEQUENCE</scope>
</reference>
<evidence type="ECO:0000313" key="1">
    <source>
        <dbReference type="EMBL" id="QBK91954.1"/>
    </source>
</evidence>
<sequence length="102" mass="11697">MNEEAVVTLIAEIAQENWGAASVAEEMLKNYGMAAPFYFRMLKELDLVGPRLWIFYKYIAKHNIDTMMEIVMKINMTPNYTMTLDGKETEVLSYITSFPGTT</sequence>
<accession>A0A481Z7U3</accession>
<proteinExistence type="predicted"/>